<protein>
    <submittedName>
        <fullName evidence="2">LOW QUALITY PROTEIN: vomeronasal type-1 receptor 4-like</fullName>
    </submittedName>
</protein>
<evidence type="ECO:0000313" key="2">
    <source>
        <dbReference type="RefSeq" id="XP_074226932.1"/>
    </source>
</evidence>
<gene>
    <name evidence="2" type="primary">LOC141578691</name>
</gene>
<proteinExistence type="predicted"/>
<sequence>MSEKALALRAATAAARDLTVVETDGKCPHGRKFNHGLGGVARPFRRTVLGGSLLGRVAVKTTFLLQMMLGSLASVILFLCNLSRILFGHKRRPTDTILTHKVVANLLVLLSSRIPHTMATFVLRKPLSSLGCKFVYYIQRVARSSSLCSTCVLSTYQLVTLILRTVEWMVLRGRAKVIGPSCCTCWMISVLMNVYIPVTVTGPQSAGSDTDTQGMWFCSASLSAGAVVLWSFRDAMFIGLVVWSGGSTVLLLHRHHQRVQHIHTPTGHHRCPLETRAAHTVLLLVVTCVIFYVLDSVLTFYITVLGSRLWLMQIAHVSASCFPMSSPFLLLLRGPRFPRFCS</sequence>
<reference evidence="2" key="1">
    <citation type="submission" date="2025-08" db="UniProtKB">
        <authorList>
            <consortium name="RefSeq"/>
        </authorList>
    </citation>
    <scope>IDENTIFICATION</scope>
    <source>
        <tissue evidence="2">Blood</tissue>
    </source>
</reference>
<keyword evidence="1" id="KW-1185">Reference proteome</keyword>
<name>A0AC58QXB9_CAMBA</name>
<accession>A0AC58QXB9</accession>
<dbReference type="RefSeq" id="XP_074226932.1">
    <property type="nucleotide sequence ID" value="XM_074370831.1"/>
</dbReference>
<evidence type="ECO:0000313" key="1">
    <source>
        <dbReference type="Proteomes" id="UP001732780"/>
    </source>
</evidence>
<dbReference type="Proteomes" id="UP001732780">
    <property type="component" value="Chromosome 9"/>
</dbReference>
<organism evidence="1 2">
    <name type="scientific">Camelus bactrianus</name>
    <name type="common">Bactrian camel</name>
    <dbReference type="NCBI Taxonomy" id="9837"/>
    <lineage>
        <taxon>Eukaryota</taxon>
        <taxon>Metazoa</taxon>
        <taxon>Chordata</taxon>
        <taxon>Craniata</taxon>
        <taxon>Vertebrata</taxon>
        <taxon>Euteleostomi</taxon>
        <taxon>Mammalia</taxon>
        <taxon>Eutheria</taxon>
        <taxon>Laurasiatheria</taxon>
        <taxon>Artiodactyla</taxon>
        <taxon>Tylopoda</taxon>
        <taxon>Camelidae</taxon>
        <taxon>Camelus</taxon>
    </lineage>
</organism>